<sequence>MNKSLVTQELVIVVAVKNNNPTILNPDFLKYSGVIPTEWELARPPVYTNQVVQIIFQNGISIAAQADRIMFLEAIGTKDLNTIEVADVARKYIQTLPNAEYQAVGINLRSYVGYENDADAAYEYICNTLLSSGKWQGFGQTPVKASINYFYTLGRRQLNLSVNEATLQFPEQAPLPVVLFSGNFSYELPESEPKTRIEDISQIISNWREDLDAYTDLINQGFLENSEVNISQETNLFATK</sequence>
<accession>E0ULB6</accession>
<gene>
    <name evidence="1" type="ordered locus">Cyan7822_5892</name>
</gene>
<reference evidence="2" key="1">
    <citation type="journal article" date="2011" name="MBio">
        <title>Novel metabolic attributes of the genus Cyanothece, comprising a group of unicellular nitrogen-fixing Cyanobacteria.</title>
        <authorList>
            <person name="Bandyopadhyay A."/>
            <person name="Elvitigala T."/>
            <person name="Welsh E."/>
            <person name="Stockel J."/>
            <person name="Liberton M."/>
            <person name="Min H."/>
            <person name="Sherman L.A."/>
            <person name="Pakrasi H.B."/>
        </authorList>
    </citation>
    <scope>NUCLEOTIDE SEQUENCE [LARGE SCALE GENOMIC DNA]</scope>
    <source>
        <strain evidence="2">PCC 7822</strain>
        <plasmid evidence="2">Cy782201</plasmid>
    </source>
</reference>
<evidence type="ECO:0000313" key="1">
    <source>
        <dbReference type="EMBL" id="ADN17746.1"/>
    </source>
</evidence>
<dbReference type="OrthoDB" id="570991at2"/>
<dbReference type="AlphaFoldDB" id="E0ULB6"/>
<keyword evidence="2" id="KW-1185">Reference proteome</keyword>
<dbReference type="KEGG" id="cyj:Cyan7822_5892"/>
<dbReference type="HOGENOM" id="CLU_1140918_0_0_3"/>
<protein>
    <recommendedName>
        <fullName evidence="3">TIGR04255 family protein</fullName>
    </recommendedName>
</protein>
<dbReference type="EMBL" id="CP002199">
    <property type="protein sequence ID" value="ADN17746.1"/>
    <property type="molecule type" value="Genomic_DNA"/>
</dbReference>
<evidence type="ECO:0008006" key="3">
    <source>
        <dbReference type="Google" id="ProtNLM"/>
    </source>
</evidence>
<keyword evidence="1" id="KW-0614">Plasmid</keyword>
<evidence type="ECO:0000313" key="2">
    <source>
        <dbReference type="Proteomes" id="UP000008206"/>
    </source>
</evidence>
<geneLocation type="plasmid" evidence="1 2">
    <name>Cy782201</name>
</geneLocation>
<dbReference type="Proteomes" id="UP000008206">
    <property type="component" value="Plasmid Cy782201"/>
</dbReference>
<organism evidence="1 2">
    <name type="scientific">Gloeothece verrucosa (strain PCC 7822)</name>
    <name type="common">Cyanothece sp. (strain PCC 7822)</name>
    <dbReference type="NCBI Taxonomy" id="497965"/>
    <lineage>
        <taxon>Bacteria</taxon>
        <taxon>Bacillati</taxon>
        <taxon>Cyanobacteriota</taxon>
        <taxon>Cyanophyceae</taxon>
        <taxon>Oscillatoriophycideae</taxon>
        <taxon>Chroococcales</taxon>
        <taxon>Aphanothecaceae</taxon>
        <taxon>Gloeothece</taxon>
        <taxon>Gloeothece verrucosa</taxon>
    </lineage>
</organism>
<dbReference type="RefSeq" id="WP_013334496.1">
    <property type="nucleotide sequence ID" value="NC_014533.1"/>
</dbReference>
<name>E0ULB6_GLOV7</name>
<proteinExistence type="predicted"/>